<organism evidence="1">
    <name type="scientific">Rhizophora mucronata</name>
    <name type="common">Asiatic mangrove</name>
    <dbReference type="NCBI Taxonomy" id="61149"/>
    <lineage>
        <taxon>Eukaryota</taxon>
        <taxon>Viridiplantae</taxon>
        <taxon>Streptophyta</taxon>
        <taxon>Embryophyta</taxon>
        <taxon>Tracheophyta</taxon>
        <taxon>Spermatophyta</taxon>
        <taxon>Magnoliopsida</taxon>
        <taxon>eudicotyledons</taxon>
        <taxon>Gunneridae</taxon>
        <taxon>Pentapetalae</taxon>
        <taxon>rosids</taxon>
        <taxon>fabids</taxon>
        <taxon>Malpighiales</taxon>
        <taxon>Rhizophoraceae</taxon>
        <taxon>Rhizophora</taxon>
    </lineage>
</organism>
<accession>A0A2P2LI64</accession>
<evidence type="ECO:0000313" key="1">
    <source>
        <dbReference type="EMBL" id="MBX17664.1"/>
    </source>
</evidence>
<name>A0A2P2LI64_RHIMU</name>
<dbReference type="EMBL" id="GGEC01037180">
    <property type="protein sequence ID" value="MBX17664.1"/>
    <property type="molecule type" value="Transcribed_RNA"/>
</dbReference>
<dbReference type="AlphaFoldDB" id="A0A2P2LI64"/>
<reference evidence="1" key="1">
    <citation type="submission" date="2018-02" db="EMBL/GenBank/DDBJ databases">
        <title>Rhizophora mucronata_Transcriptome.</title>
        <authorList>
            <person name="Meera S.P."/>
            <person name="Sreeshan A."/>
            <person name="Augustine A."/>
        </authorList>
    </citation>
    <scope>NUCLEOTIDE SEQUENCE</scope>
    <source>
        <tissue evidence="1">Leaf</tissue>
    </source>
</reference>
<protein>
    <submittedName>
        <fullName evidence="1">HOBBIT family protein</fullName>
    </submittedName>
</protein>
<sequence>MISLQAHHWKADWQLLLTQCLCDNFQGYLLSYCLEHFLTALDYHLLNQFFLQNDVLHWTCANFGKLMLDAYTAFECKEQLLHQKKQLPLQQHLICKAPQMQPRIRDLETKPA</sequence>
<proteinExistence type="predicted"/>